<comment type="caution">
    <text evidence="1">The sequence shown here is derived from an EMBL/GenBank/DDBJ whole genome shotgun (WGS) entry which is preliminary data.</text>
</comment>
<reference evidence="1 2" key="1">
    <citation type="submission" date="2024-03" db="EMBL/GenBank/DDBJ databases">
        <title>Bacilli Hybrid Assemblies.</title>
        <authorList>
            <person name="Kovac J."/>
        </authorList>
    </citation>
    <scope>NUCLEOTIDE SEQUENCE [LARGE SCALE GENOMIC DNA]</scope>
    <source>
        <strain evidence="1 2">FSL R7-0666</strain>
    </source>
</reference>
<evidence type="ECO:0000313" key="1">
    <source>
        <dbReference type="EMBL" id="MEN0641968.1"/>
    </source>
</evidence>
<gene>
    <name evidence="1" type="ORF">MKY91_02180</name>
</gene>
<dbReference type="EMBL" id="JBCITK010000001">
    <property type="protein sequence ID" value="MEN0641968.1"/>
    <property type="molecule type" value="Genomic_DNA"/>
</dbReference>
<dbReference type="EC" id="2.7.7.-" evidence="1"/>
<dbReference type="RefSeq" id="WP_343129135.1">
    <property type="nucleotide sequence ID" value="NZ_JBCITK010000001.1"/>
</dbReference>
<keyword evidence="1" id="KW-0808">Transferase</keyword>
<protein>
    <submittedName>
        <fullName evidence="1">Nucleotidyltransferase domain-containing protein</fullName>
        <ecNumber evidence="1">2.7.7.-</ecNumber>
    </submittedName>
</protein>
<keyword evidence="1" id="KW-0548">Nucleotidyltransferase</keyword>
<dbReference type="SUPFAM" id="SSF81301">
    <property type="entry name" value="Nucleotidyltransferase"/>
    <property type="match status" value="1"/>
</dbReference>
<sequence length="235" mass="26758">MPSHAQQIAKSFVDQAFPSCQFALLAGSASRGEETPTSDLDLVLFDEQLPPYRESFTYEGTRVEAFIHNQNTYMEEFNREKEIGRPILGNMICEGILLKEHESYFAILEAAKKHVSEGPIPLNTAYIKASRYFIGDLVDDFSDAKNKQEALITLNQLSLELPDFILRLNNQWSGRGKGLTRAFYTYDKKLADAFFESLEAFYQDENKEPFLHFATEIYKPLGGFLFEGFSMGKNS</sequence>
<proteinExistence type="predicted"/>
<dbReference type="CDD" id="cd05403">
    <property type="entry name" value="NT_KNTase_like"/>
    <property type="match status" value="1"/>
</dbReference>
<dbReference type="GO" id="GO:0016779">
    <property type="term" value="F:nucleotidyltransferase activity"/>
    <property type="evidence" value="ECO:0007669"/>
    <property type="project" value="UniProtKB-KW"/>
</dbReference>
<dbReference type="Gene3D" id="3.30.460.10">
    <property type="entry name" value="Beta Polymerase, domain 2"/>
    <property type="match status" value="1"/>
</dbReference>
<dbReference type="Proteomes" id="UP001418796">
    <property type="component" value="Unassembled WGS sequence"/>
</dbReference>
<evidence type="ECO:0000313" key="2">
    <source>
        <dbReference type="Proteomes" id="UP001418796"/>
    </source>
</evidence>
<accession>A0ABU9VDR4</accession>
<organism evidence="1 2">
    <name type="scientific">Alkalicoccobacillus gibsonii</name>
    <dbReference type="NCBI Taxonomy" id="79881"/>
    <lineage>
        <taxon>Bacteria</taxon>
        <taxon>Bacillati</taxon>
        <taxon>Bacillota</taxon>
        <taxon>Bacilli</taxon>
        <taxon>Bacillales</taxon>
        <taxon>Bacillaceae</taxon>
        <taxon>Alkalicoccobacillus</taxon>
    </lineage>
</organism>
<dbReference type="InterPro" id="IPR043519">
    <property type="entry name" value="NT_sf"/>
</dbReference>
<keyword evidence="2" id="KW-1185">Reference proteome</keyword>
<name>A0ABU9VDR4_9BACI</name>